<comment type="caution">
    <text evidence="5">The sequence shown here is derived from an EMBL/GenBank/DDBJ whole genome shotgun (WGS) entry which is preliminary data.</text>
</comment>
<organism evidence="5 6">
    <name type="scientific">Alkalicoccobacillus porphyridii</name>
    <dbReference type="NCBI Taxonomy" id="2597270"/>
    <lineage>
        <taxon>Bacteria</taxon>
        <taxon>Bacillati</taxon>
        <taxon>Bacillota</taxon>
        <taxon>Bacilli</taxon>
        <taxon>Bacillales</taxon>
        <taxon>Bacillaceae</taxon>
        <taxon>Alkalicoccobacillus</taxon>
    </lineage>
</organism>
<name>A0A554A140_9BACI</name>
<evidence type="ECO:0000256" key="2">
    <source>
        <dbReference type="ARBA" id="ARBA00023125"/>
    </source>
</evidence>
<dbReference type="GO" id="GO:1901135">
    <property type="term" value="P:carbohydrate derivative metabolic process"/>
    <property type="evidence" value="ECO:0007669"/>
    <property type="project" value="InterPro"/>
</dbReference>
<dbReference type="InterPro" id="IPR001347">
    <property type="entry name" value="SIS_dom"/>
</dbReference>
<gene>
    <name evidence="5" type="ORF">FN960_06660</name>
</gene>
<evidence type="ECO:0000313" key="6">
    <source>
        <dbReference type="Proteomes" id="UP000318521"/>
    </source>
</evidence>
<dbReference type="InterPro" id="IPR047640">
    <property type="entry name" value="RpiR-like"/>
</dbReference>
<dbReference type="AlphaFoldDB" id="A0A554A140"/>
<evidence type="ECO:0000313" key="5">
    <source>
        <dbReference type="EMBL" id="TSB47412.1"/>
    </source>
</evidence>
<dbReference type="OrthoDB" id="370421at2"/>
<keyword evidence="3" id="KW-0804">Transcription</keyword>
<evidence type="ECO:0000259" key="4">
    <source>
        <dbReference type="PROSITE" id="PS51071"/>
    </source>
</evidence>
<dbReference type="PANTHER" id="PTHR30514">
    <property type="entry name" value="GLUCOKINASE"/>
    <property type="match status" value="1"/>
</dbReference>
<dbReference type="InterPro" id="IPR046348">
    <property type="entry name" value="SIS_dom_sf"/>
</dbReference>
<accession>A0A554A140</accession>
<evidence type="ECO:0000256" key="3">
    <source>
        <dbReference type="ARBA" id="ARBA00023163"/>
    </source>
</evidence>
<dbReference type="GO" id="GO:0003700">
    <property type="term" value="F:DNA-binding transcription factor activity"/>
    <property type="evidence" value="ECO:0007669"/>
    <property type="project" value="InterPro"/>
</dbReference>
<dbReference type="InterPro" id="IPR036388">
    <property type="entry name" value="WH-like_DNA-bd_sf"/>
</dbReference>
<dbReference type="Pfam" id="PF01380">
    <property type="entry name" value="SIS"/>
    <property type="match status" value="1"/>
</dbReference>
<dbReference type="Gene3D" id="3.40.50.10490">
    <property type="entry name" value="Glucose-6-phosphate isomerase like protein, domain 1"/>
    <property type="match status" value="1"/>
</dbReference>
<dbReference type="SUPFAM" id="SSF53697">
    <property type="entry name" value="SIS domain"/>
    <property type="match status" value="1"/>
</dbReference>
<dbReference type="GO" id="GO:0097367">
    <property type="term" value="F:carbohydrate derivative binding"/>
    <property type="evidence" value="ECO:0007669"/>
    <property type="project" value="InterPro"/>
</dbReference>
<dbReference type="Proteomes" id="UP000318521">
    <property type="component" value="Unassembled WGS sequence"/>
</dbReference>
<protein>
    <submittedName>
        <fullName evidence="5">MurR/RpiR family transcriptional regulator</fullName>
    </submittedName>
</protein>
<dbReference type="InterPro" id="IPR000281">
    <property type="entry name" value="HTH_RpiR"/>
</dbReference>
<dbReference type="RefSeq" id="WP_143847911.1">
    <property type="nucleotide sequence ID" value="NZ_VLXZ01000003.1"/>
</dbReference>
<dbReference type="GO" id="GO:0003677">
    <property type="term" value="F:DNA binding"/>
    <property type="evidence" value="ECO:0007669"/>
    <property type="project" value="UniProtKB-KW"/>
</dbReference>
<keyword evidence="6" id="KW-1185">Reference proteome</keyword>
<dbReference type="Pfam" id="PF01418">
    <property type="entry name" value="HTH_6"/>
    <property type="match status" value="1"/>
</dbReference>
<dbReference type="PANTHER" id="PTHR30514:SF18">
    <property type="entry name" value="RPIR-FAMILY TRANSCRIPTIONAL REGULATOR"/>
    <property type="match status" value="1"/>
</dbReference>
<dbReference type="Gene3D" id="1.10.10.10">
    <property type="entry name" value="Winged helix-like DNA-binding domain superfamily/Winged helix DNA-binding domain"/>
    <property type="match status" value="1"/>
</dbReference>
<sequence length="275" mass="31387">MIPFEENELTKNQQRVANYISKNIENIAFLTEKDIADACLVSSASVSRFWEAIGYRNFKSFKRNLREQYTSTPVAKTEKTMQKYGQHPFLPMMEAHIHNLETTLARLSEDDFRTSLSLLIQADTIHLYGNGAAQFMVDLVAFRLRRFDCKVNTLAPSGHEIFENLIHIHPPDVLVVFGFMNFSPELQVIFDMAQRRNIPIVLITDRLISPMRKKAAAILYSERGENNEFHSLVSTLAIVEALVLEVGRGKGATAISKLKELQELRKQYASKLPKQ</sequence>
<keyword evidence="2" id="KW-0238">DNA-binding</keyword>
<dbReference type="PROSITE" id="PS51071">
    <property type="entry name" value="HTH_RPIR"/>
    <property type="match status" value="1"/>
</dbReference>
<reference evidence="5 6" key="1">
    <citation type="submission" date="2019-07" db="EMBL/GenBank/DDBJ databases">
        <authorList>
            <person name="Park Y.J."/>
            <person name="Jeong S.E."/>
            <person name="Jung H.S."/>
        </authorList>
    </citation>
    <scope>NUCLEOTIDE SEQUENCE [LARGE SCALE GENOMIC DNA]</scope>
    <source>
        <strain evidence="6">P16(2019)</strain>
    </source>
</reference>
<dbReference type="InterPro" id="IPR009057">
    <property type="entry name" value="Homeodomain-like_sf"/>
</dbReference>
<feature type="domain" description="HTH rpiR-type" evidence="4">
    <location>
        <begin position="1"/>
        <end position="72"/>
    </location>
</feature>
<evidence type="ECO:0000256" key="1">
    <source>
        <dbReference type="ARBA" id="ARBA00023015"/>
    </source>
</evidence>
<keyword evidence="1" id="KW-0805">Transcription regulation</keyword>
<dbReference type="SUPFAM" id="SSF46689">
    <property type="entry name" value="Homeodomain-like"/>
    <property type="match status" value="1"/>
</dbReference>
<dbReference type="CDD" id="cd05013">
    <property type="entry name" value="SIS_RpiR"/>
    <property type="match status" value="1"/>
</dbReference>
<proteinExistence type="predicted"/>
<dbReference type="InterPro" id="IPR035472">
    <property type="entry name" value="RpiR-like_SIS"/>
</dbReference>
<dbReference type="EMBL" id="VLXZ01000003">
    <property type="protein sequence ID" value="TSB47412.1"/>
    <property type="molecule type" value="Genomic_DNA"/>
</dbReference>